<evidence type="ECO:0000256" key="4">
    <source>
        <dbReference type="ARBA" id="ARBA00022475"/>
    </source>
</evidence>
<feature type="domain" description="Histidine kinase" evidence="15">
    <location>
        <begin position="475"/>
        <end position="697"/>
    </location>
</feature>
<dbReference type="PANTHER" id="PTHR43711">
    <property type="entry name" value="TWO-COMPONENT HISTIDINE KINASE"/>
    <property type="match status" value="1"/>
</dbReference>
<dbReference type="InterPro" id="IPR000014">
    <property type="entry name" value="PAS"/>
</dbReference>
<feature type="domain" description="HAMP" evidence="18">
    <location>
        <begin position="271"/>
        <end position="327"/>
    </location>
</feature>
<dbReference type="InterPro" id="IPR004358">
    <property type="entry name" value="Sig_transdc_His_kin-like_C"/>
</dbReference>
<proteinExistence type="predicted"/>
<dbReference type="SMART" id="SM00388">
    <property type="entry name" value="HisKA"/>
    <property type="match status" value="1"/>
</dbReference>
<dbReference type="CDD" id="cd16922">
    <property type="entry name" value="HATPase_EvgS-ArcB-TorS-like"/>
    <property type="match status" value="1"/>
</dbReference>
<keyword evidence="7 14" id="KW-0812">Transmembrane</keyword>
<evidence type="ECO:0000256" key="11">
    <source>
        <dbReference type="ARBA" id="ARBA00022989"/>
    </source>
</evidence>
<keyword evidence="20" id="KW-1185">Reference proteome</keyword>
<evidence type="ECO:0000259" key="18">
    <source>
        <dbReference type="PROSITE" id="PS50885"/>
    </source>
</evidence>
<dbReference type="Pfam" id="PF02743">
    <property type="entry name" value="dCache_1"/>
    <property type="match status" value="1"/>
</dbReference>
<dbReference type="GO" id="GO:0005886">
    <property type="term" value="C:plasma membrane"/>
    <property type="evidence" value="ECO:0007669"/>
    <property type="project" value="UniProtKB-SubCell"/>
</dbReference>
<dbReference type="EC" id="2.7.13.3" evidence="3"/>
<comment type="catalytic activity">
    <reaction evidence="1">
        <text>ATP + protein L-histidine = ADP + protein N-phospho-L-histidine.</text>
        <dbReference type="EC" id="2.7.13.3"/>
    </reaction>
</comment>
<evidence type="ECO:0000259" key="15">
    <source>
        <dbReference type="PROSITE" id="PS50109"/>
    </source>
</evidence>
<keyword evidence="8" id="KW-0547">Nucleotide-binding</keyword>
<evidence type="ECO:0000256" key="1">
    <source>
        <dbReference type="ARBA" id="ARBA00000085"/>
    </source>
</evidence>
<dbReference type="PRINTS" id="PR00344">
    <property type="entry name" value="BCTRLSENSOR"/>
</dbReference>
<evidence type="ECO:0000256" key="13">
    <source>
        <dbReference type="ARBA" id="ARBA00023136"/>
    </source>
</evidence>
<dbReference type="SMART" id="SM00387">
    <property type="entry name" value="HATPase_c"/>
    <property type="match status" value="1"/>
</dbReference>
<dbReference type="FunFam" id="3.30.565.10:FF:000023">
    <property type="entry name" value="PAS domain-containing sensor histidine kinase"/>
    <property type="match status" value="1"/>
</dbReference>
<accession>A0A285F180</accession>
<dbReference type="SUPFAM" id="SSF55785">
    <property type="entry name" value="PYP-like sensor domain (PAS domain)"/>
    <property type="match status" value="1"/>
</dbReference>
<dbReference type="Pfam" id="PF02518">
    <property type="entry name" value="HATPase_c"/>
    <property type="match status" value="1"/>
</dbReference>
<evidence type="ECO:0000256" key="7">
    <source>
        <dbReference type="ARBA" id="ARBA00022692"/>
    </source>
</evidence>
<evidence type="ECO:0000259" key="17">
    <source>
        <dbReference type="PROSITE" id="PS50113"/>
    </source>
</evidence>
<evidence type="ECO:0000256" key="8">
    <source>
        <dbReference type="ARBA" id="ARBA00022741"/>
    </source>
</evidence>
<dbReference type="PROSITE" id="PS50112">
    <property type="entry name" value="PAS"/>
    <property type="match status" value="1"/>
</dbReference>
<dbReference type="PROSITE" id="PS50885">
    <property type="entry name" value="HAMP"/>
    <property type="match status" value="1"/>
</dbReference>
<protein>
    <recommendedName>
        <fullName evidence="3">histidine kinase</fullName>
        <ecNumber evidence="3">2.7.13.3</ecNumber>
    </recommendedName>
</protein>
<dbReference type="InterPro" id="IPR033479">
    <property type="entry name" value="dCache_1"/>
</dbReference>
<evidence type="ECO:0000256" key="5">
    <source>
        <dbReference type="ARBA" id="ARBA00022553"/>
    </source>
</evidence>
<dbReference type="PROSITE" id="PS50113">
    <property type="entry name" value="PAC"/>
    <property type="match status" value="1"/>
</dbReference>
<reference evidence="20" key="1">
    <citation type="submission" date="2017-09" db="EMBL/GenBank/DDBJ databases">
        <authorList>
            <person name="Varghese N."/>
            <person name="Submissions S."/>
        </authorList>
    </citation>
    <scope>NUCLEOTIDE SEQUENCE [LARGE SCALE GENOMIC DNA]</scope>
    <source>
        <strain evidence="20">WG-1MB</strain>
    </source>
</reference>
<dbReference type="InterPro" id="IPR003594">
    <property type="entry name" value="HATPase_dom"/>
</dbReference>
<evidence type="ECO:0000259" key="16">
    <source>
        <dbReference type="PROSITE" id="PS50112"/>
    </source>
</evidence>
<evidence type="ECO:0000256" key="14">
    <source>
        <dbReference type="SAM" id="Phobius"/>
    </source>
</evidence>
<dbReference type="InterPro" id="IPR036890">
    <property type="entry name" value="HATPase_C_sf"/>
</dbReference>
<dbReference type="InterPro" id="IPR013655">
    <property type="entry name" value="PAS_fold_3"/>
</dbReference>
<dbReference type="SMART" id="SM00086">
    <property type="entry name" value="PAC"/>
    <property type="match status" value="1"/>
</dbReference>
<gene>
    <name evidence="19" type="ORF">SAMN06295989_102305</name>
</gene>
<feature type="domain" description="PAS" evidence="16">
    <location>
        <begin position="362"/>
        <end position="401"/>
    </location>
</feature>
<comment type="subcellular location">
    <subcellularLocation>
        <location evidence="2">Cell membrane</location>
        <topology evidence="2">Multi-pass membrane protein</topology>
    </subcellularLocation>
</comment>
<dbReference type="PROSITE" id="PS50109">
    <property type="entry name" value="HIS_KIN"/>
    <property type="match status" value="1"/>
</dbReference>
<name>A0A285F180_9EURY</name>
<evidence type="ECO:0000256" key="12">
    <source>
        <dbReference type="ARBA" id="ARBA00023012"/>
    </source>
</evidence>
<dbReference type="Gene3D" id="1.10.287.130">
    <property type="match status" value="1"/>
</dbReference>
<evidence type="ECO:0000256" key="9">
    <source>
        <dbReference type="ARBA" id="ARBA00022777"/>
    </source>
</evidence>
<keyword evidence="4" id="KW-1003">Cell membrane</keyword>
<sequence length="699" mass="78855">MQSSMSIARTIASSLEKYDTRNRTEVNAMLEQILRDNPDLMGTYVCFEPNAFDGRDKEYINTTGHDATGRFIPYWNTIGGEIKLDPLLYYQTSSYYQLPKKLEKDVVTEPYLYEGTLIVSFVSPIMKEGNFQGIGGVYVSLDYIDDIVSDIEIFDTGYAAVVSRTGLLMSHPTKKEWIGYKSLNSFDIPNIQKLKVDVYNERRGHIETLDPITGKEVTIFYEPVETGKFSFLLIVPKEEMLAGVTTLQKQLAGISFIALCFMGGGALLIARSISKPIKRIVGNINKISDEAIKGKLDARANTDVDIDFRNIPEELNSILDALEESNASIQEIIEVINSSPVIVFKWKATPSWPVELVSDNINLLGYSAEEFDSGHLWYGDIVHPQDLDRVQKNLDKQIAEGLNEFTQEYRVITKSGQIKWVDERTLINRDAKGNIKYLQGIILDITEKKEAEKAIIEAKMMAEEANQTKSQFLANMSHELRTPLNSIIGFSDVLLEEGLEEGFGKLNEKQKKYAHNINTSGRHLLGIINDILDISKIEAGKMELEPEQFELEEIISELKNTLEPLVKKKQLILDVDTNQEYPVYADKLKIKQVLYNLFSNAIKFTPEKGKIAIDIDYGDEDITISVSDSGIGIPPEEQDKIFESFRQLDSDSNRQYQGTGLGLALVRNIVEMHGGQIWVESEAGRGSTFKFTLPRQNDI</sequence>
<dbReference type="SUPFAM" id="SSF47384">
    <property type="entry name" value="Homodimeric domain of signal transducing histidine kinase"/>
    <property type="match status" value="1"/>
</dbReference>
<evidence type="ECO:0000256" key="3">
    <source>
        <dbReference type="ARBA" id="ARBA00012438"/>
    </source>
</evidence>
<dbReference type="CDD" id="cd00082">
    <property type="entry name" value="HisKA"/>
    <property type="match status" value="1"/>
</dbReference>
<dbReference type="InterPro" id="IPR036097">
    <property type="entry name" value="HisK_dim/P_sf"/>
</dbReference>
<dbReference type="InterPro" id="IPR050736">
    <property type="entry name" value="Sensor_HK_Regulatory"/>
</dbReference>
<dbReference type="Pfam" id="PF00512">
    <property type="entry name" value="HisKA"/>
    <property type="match status" value="1"/>
</dbReference>
<dbReference type="InterPro" id="IPR005467">
    <property type="entry name" value="His_kinase_dom"/>
</dbReference>
<evidence type="ECO:0000313" key="19">
    <source>
        <dbReference type="EMBL" id="SNY04146.1"/>
    </source>
</evidence>
<dbReference type="EMBL" id="OBDR01000002">
    <property type="protein sequence ID" value="SNY04146.1"/>
    <property type="molecule type" value="Genomic_DNA"/>
</dbReference>
<evidence type="ECO:0000256" key="2">
    <source>
        <dbReference type="ARBA" id="ARBA00004651"/>
    </source>
</evidence>
<dbReference type="FunFam" id="1.10.287.130:FF:000038">
    <property type="entry name" value="Sensory transduction histidine kinase"/>
    <property type="match status" value="1"/>
</dbReference>
<keyword evidence="9" id="KW-0418">Kinase</keyword>
<keyword evidence="10" id="KW-0067">ATP-binding</keyword>
<keyword evidence="13 14" id="KW-0472">Membrane</keyword>
<feature type="transmembrane region" description="Helical" evidence="14">
    <location>
        <begin position="251"/>
        <end position="270"/>
    </location>
</feature>
<dbReference type="AlphaFoldDB" id="A0A285F180"/>
<dbReference type="Gene3D" id="3.30.565.10">
    <property type="entry name" value="Histidine kinase-like ATPase, C-terminal domain"/>
    <property type="match status" value="1"/>
</dbReference>
<keyword evidence="11 14" id="KW-1133">Transmembrane helix</keyword>
<dbReference type="GO" id="GO:0005524">
    <property type="term" value="F:ATP binding"/>
    <property type="evidence" value="ECO:0007669"/>
    <property type="project" value="UniProtKB-KW"/>
</dbReference>
<keyword evidence="12" id="KW-0902">Two-component regulatory system</keyword>
<evidence type="ECO:0000256" key="10">
    <source>
        <dbReference type="ARBA" id="ARBA00022840"/>
    </source>
</evidence>
<dbReference type="SUPFAM" id="SSF55874">
    <property type="entry name" value="ATPase domain of HSP90 chaperone/DNA topoisomerase II/histidine kinase"/>
    <property type="match status" value="1"/>
</dbReference>
<feature type="domain" description="PAC" evidence="17">
    <location>
        <begin position="405"/>
        <end position="457"/>
    </location>
</feature>
<dbReference type="InterPro" id="IPR001610">
    <property type="entry name" value="PAC"/>
</dbReference>
<dbReference type="Pfam" id="PF08447">
    <property type="entry name" value="PAS_3"/>
    <property type="match status" value="1"/>
</dbReference>
<dbReference type="Gene3D" id="3.30.450.20">
    <property type="entry name" value="PAS domain"/>
    <property type="match status" value="3"/>
</dbReference>
<evidence type="ECO:0000256" key="6">
    <source>
        <dbReference type="ARBA" id="ARBA00022679"/>
    </source>
</evidence>
<dbReference type="CDD" id="cd00130">
    <property type="entry name" value="PAS"/>
    <property type="match status" value="1"/>
</dbReference>
<evidence type="ECO:0000313" key="20">
    <source>
        <dbReference type="Proteomes" id="UP000217726"/>
    </source>
</evidence>
<dbReference type="Proteomes" id="UP000217726">
    <property type="component" value="Unassembled WGS sequence"/>
</dbReference>
<dbReference type="GO" id="GO:0000155">
    <property type="term" value="F:phosphorelay sensor kinase activity"/>
    <property type="evidence" value="ECO:0007669"/>
    <property type="project" value="InterPro"/>
</dbReference>
<dbReference type="CDD" id="cd12912">
    <property type="entry name" value="PDC2_MCP_like"/>
    <property type="match status" value="1"/>
</dbReference>
<dbReference type="CDD" id="cd12913">
    <property type="entry name" value="PDC1_MCP_like"/>
    <property type="match status" value="1"/>
</dbReference>
<dbReference type="InterPro" id="IPR035965">
    <property type="entry name" value="PAS-like_dom_sf"/>
</dbReference>
<dbReference type="Gene3D" id="6.10.340.10">
    <property type="match status" value="1"/>
</dbReference>
<dbReference type="InterPro" id="IPR003661">
    <property type="entry name" value="HisK_dim/P_dom"/>
</dbReference>
<keyword evidence="6" id="KW-0808">Transferase</keyword>
<keyword evidence="5" id="KW-0597">Phosphoprotein</keyword>
<dbReference type="NCBIfam" id="TIGR00229">
    <property type="entry name" value="sensory_box"/>
    <property type="match status" value="1"/>
</dbReference>
<dbReference type="InterPro" id="IPR000700">
    <property type="entry name" value="PAS-assoc_C"/>
</dbReference>
<dbReference type="PANTHER" id="PTHR43711:SF1">
    <property type="entry name" value="HISTIDINE KINASE 1"/>
    <property type="match status" value="1"/>
</dbReference>
<organism evidence="19 20">
    <name type="scientific">Methanohalophilus euhalobius</name>
    <dbReference type="NCBI Taxonomy" id="51203"/>
    <lineage>
        <taxon>Archaea</taxon>
        <taxon>Methanobacteriati</taxon>
        <taxon>Methanobacteriota</taxon>
        <taxon>Stenosarchaea group</taxon>
        <taxon>Methanomicrobia</taxon>
        <taxon>Methanosarcinales</taxon>
        <taxon>Methanosarcinaceae</taxon>
        <taxon>Methanohalophilus</taxon>
    </lineage>
</organism>
<dbReference type="InterPro" id="IPR003660">
    <property type="entry name" value="HAMP_dom"/>
</dbReference>